<dbReference type="EMBL" id="MBDS01000017">
    <property type="protein sequence ID" value="OPB87023.1"/>
    <property type="molecule type" value="Genomic_DNA"/>
</dbReference>
<sequence>MNSVNTFLPRYREVNDIIAKIIKDNWIGYKEQITITEFYNEYSDVKIFEQMILNVVQKYDLQTYSLLFSNIMNTNKKNIDLYTSASDILNKIDITDIYNRKNKWSNEIIDRQLKMANECHQKLYQVNKSLDTIEHREHSSQEIVQLWKKHEHLTKEYKEEKDRLSTLYDQQKASLDEFSKYSENLFSKIYALSISFLSVLNSYDVVKEQVWEDKEDQKPKEREKSQIREGGLYLDMKYVAIAYDECNGKQFEKILEIELYAILNLQTINVQPITKEDEKMRMGYLIRKLYENLKQDFDRHKKEIWLTTILNAFDVKESYYRKRCTEKELKGAGSESEHFVERMNKLFD</sequence>
<reference evidence="1 2" key="1">
    <citation type="submission" date="2016-07" db="EMBL/GenBank/DDBJ databases">
        <title>Revisiting the Taxonomy of the Elizabethkingia Genus based on Whole-Genome Sequencing, Optical Mapping, and MALDI-TOF.</title>
        <authorList>
            <person name="Nicholson A.C."/>
        </authorList>
    </citation>
    <scope>NUCLEOTIDE SEQUENCE [LARGE SCALE GENOMIC DNA]</scope>
    <source>
        <strain evidence="1 2">C1558</strain>
    </source>
</reference>
<proteinExistence type="predicted"/>
<comment type="caution">
    <text evidence="1">The sequence shown here is derived from an EMBL/GenBank/DDBJ whole genome shotgun (WGS) entry which is preliminary data.</text>
</comment>
<organism evidence="1 2">
    <name type="scientific">Elizabethkingia ursingii</name>
    <dbReference type="NCBI Taxonomy" id="1756150"/>
    <lineage>
        <taxon>Bacteria</taxon>
        <taxon>Pseudomonadati</taxon>
        <taxon>Bacteroidota</taxon>
        <taxon>Flavobacteriia</taxon>
        <taxon>Flavobacteriales</taxon>
        <taxon>Weeksellaceae</taxon>
        <taxon>Elizabethkingia</taxon>
    </lineage>
</organism>
<protein>
    <submittedName>
        <fullName evidence="1">Uncharacterized protein</fullName>
    </submittedName>
</protein>
<evidence type="ECO:0000313" key="2">
    <source>
        <dbReference type="Proteomes" id="UP000190016"/>
    </source>
</evidence>
<name>A0ABX3NAT9_9FLAO</name>
<evidence type="ECO:0000313" key="1">
    <source>
        <dbReference type="EMBL" id="OPB87023.1"/>
    </source>
</evidence>
<keyword evidence="2" id="KW-1185">Reference proteome</keyword>
<dbReference type="RefSeq" id="WP_078779137.1">
    <property type="nucleotide sequence ID" value="NZ_MBDS01000017.1"/>
</dbReference>
<gene>
    <name evidence="1" type="ORF">BB021_10955</name>
</gene>
<accession>A0ABX3NAT9</accession>
<dbReference type="Proteomes" id="UP000190016">
    <property type="component" value="Unassembled WGS sequence"/>
</dbReference>